<gene>
    <name evidence="15" type="ORF">LL253_06120</name>
</gene>
<keyword evidence="6" id="KW-0408">Iron</keyword>
<dbReference type="Pfam" id="PF07715">
    <property type="entry name" value="Plug"/>
    <property type="match status" value="1"/>
</dbReference>
<evidence type="ECO:0000313" key="16">
    <source>
        <dbReference type="Proteomes" id="UP001198830"/>
    </source>
</evidence>
<dbReference type="EMBL" id="JAJGNP010000003">
    <property type="protein sequence ID" value="MCC4232269.1"/>
    <property type="molecule type" value="Genomic_DNA"/>
</dbReference>
<dbReference type="Gene3D" id="2.40.170.20">
    <property type="entry name" value="TonB-dependent receptor, beta-barrel domain"/>
    <property type="match status" value="1"/>
</dbReference>
<dbReference type="RefSeq" id="WP_228226558.1">
    <property type="nucleotide sequence ID" value="NZ_JAJGNP010000003.1"/>
</dbReference>
<dbReference type="Pfam" id="PF00593">
    <property type="entry name" value="TonB_dep_Rec_b-barrel"/>
    <property type="match status" value="1"/>
</dbReference>
<organism evidence="15 16">
    <name type="scientific">Sphingobium soli</name>
    <dbReference type="NCBI Taxonomy" id="1591116"/>
    <lineage>
        <taxon>Bacteria</taxon>
        <taxon>Pseudomonadati</taxon>
        <taxon>Pseudomonadota</taxon>
        <taxon>Alphaproteobacteria</taxon>
        <taxon>Sphingomonadales</taxon>
        <taxon>Sphingomonadaceae</taxon>
        <taxon>Sphingobium</taxon>
    </lineage>
</organism>
<keyword evidence="3 11" id="KW-1134">Transmembrane beta strand</keyword>
<sequence>MSTSPLYAQSAPVSATPPQANEIAQPGIQEIVVTAQKRAQSINNVGMSIAAISGDALIERGISTAADLVKTVPGFAYAETALGVPIYTLRGVGFVDQSLSAGPTVSVYVDEVPLPYSFMTKGAIFDLERVEVLKGPQGTLYGQNSTGGAFNYIAAKPTNDFSAGVDAEYGRFNTLDVTGFVSGPLSSTLKGRLAVRTVQGGDWQKSYTRNDRLGRQEQWQGRALLDWEPTDRLSVQINATGWIDKSDTIAPQVRKIDPQVPAGVIPGVANYPLPPADPRAADWTPDRDYARDDWFWMAAGRINYDLTNDVRLVSITAYQKFSTKAFYDNDGYTFLTGDRYGTGTVEAFSQELRVEGENGPIQWILGGNYSHHKVHQLFTYYLKDASNAHGVFAGLGPIGPNGELGFIGPEGLDFATSNGLSDNTIKSYAVFANAEWEITPSLTLQGGLRYTKTNRDGRSCAVATDASGAALSLGTQQFYTNIGTKTTPIMPVSPGDCTTLDENFNPAPSFGRLREDNVSWRVGLNYKTPGSTLLYANVSRGYKAGSIPAFSASTYTSNIPVKQESLLAYEVGFKAPLFGRTMQLNGAAFYYDYSDKQIYVLLQDLVFGGIQQLVNIPKSRLQGAELELVWQPARGLNISASGTYLDSKIKEYTGYNAGGIFADYAGESFPYAAKWQLAGDAQYDFPISSSMEAYVGGAVNYHSRTTAAFGNDLLIAGGKGNYDLNPYVLVDLRAGVKSPDGKWRVGLFGRNIFNKYYWTTVEKQQDAVIRYAGKPATYGIQLSTRF</sequence>
<dbReference type="InterPro" id="IPR039426">
    <property type="entry name" value="TonB-dep_rcpt-like"/>
</dbReference>
<comment type="subcellular location">
    <subcellularLocation>
        <location evidence="1 11">Cell outer membrane</location>
        <topology evidence="1 11">Multi-pass membrane protein</topology>
    </subcellularLocation>
</comment>
<keyword evidence="2 11" id="KW-0813">Transport</keyword>
<evidence type="ECO:0000259" key="13">
    <source>
        <dbReference type="Pfam" id="PF00593"/>
    </source>
</evidence>
<dbReference type="PANTHER" id="PTHR32552">
    <property type="entry name" value="FERRICHROME IRON RECEPTOR-RELATED"/>
    <property type="match status" value="1"/>
</dbReference>
<keyword evidence="10 11" id="KW-0998">Cell outer membrane</keyword>
<keyword evidence="4" id="KW-0410">Iron transport</keyword>
<keyword evidence="16" id="KW-1185">Reference proteome</keyword>
<evidence type="ECO:0000256" key="7">
    <source>
        <dbReference type="ARBA" id="ARBA00023065"/>
    </source>
</evidence>
<comment type="caution">
    <text evidence="15">The sequence shown here is derived from an EMBL/GenBank/DDBJ whole genome shotgun (WGS) entry which is preliminary data.</text>
</comment>
<keyword evidence="15" id="KW-0675">Receptor</keyword>
<evidence type="ECO:0000256" key="4">
    <source>
        <dbReference type="ARBA" id="ARBA00022496"/>
    </source>
</evidence>
<dbReference type="InterPro" id="IPR036942">
    <property type="entry name" value="Beta-barrel_TonB_sf"/>
</dbReference>
<evidence type="ECO:0000256" key="3">
    <source>
        <dbReference type="ARBA" id="ARBA00022452"/>
    </source>
</evidence>
<accession>A0ABS8H160</accession>
<feature type="domain" description="TonB-dependent receptor plug" evidence="14">
    <location>
        <begin position="43"/>
        <end position="149"/>
    </location>
</feature>
<dbReference type="SUPFAM" id="SSF56935">
    <property type="entry name" value="Porins"/>
    <property type="match status" value="1"/>
</dbReference>
<evidence type="ECO:0000256" key="11">
    <source>
        <dbReference type="PROSITE-ProRule" id="PRU01360"/>
    </source>
</evidence>
<evidence type="ECO:0000256" key="9">
    <source>
        <dbReference type="ARBA" id="ARBA00023136"/>
    </source>
</evidence>
<dbReference type="InterPro" id="IPR012910">
    <property type="entry name" value="Plug_dom"/>
</dbReference>
<dbReference type="Proteomes" id="UP001198830">
    <property type="component" value="Unassembled WGS sequence"/>
</dbReference>
<protein>
    <submittedName>
        <fullName evidence="15">TonB-dependent receptor</fullName>
    </submittedName>
</protein>
<keyword evidence="8 12" id="KW-0798">TonB box</keyword>
<dbReference type="InterPro" id="IPR000531">
    <property type="entry name" value="Beta-barrel_TonB"/>
</dbReference>
<feature type="domain" description="TonB-dependent receptor-like beta-barrel" evidence="13">
    <location>
        <begin position="277"/>
        <end position="752"/>
    </location>
</feature>
<dbReference type="PROSITE" id="PS52016">
    <property type="entry name" value="TONB_DEPENDENT_REC_3"/>
    <property type="match status" value="1"/>
</dbReference>
<keyword evidence="9 11" id="KW-0472">Membrane</keyword>
<comment type="similarity">
    <text evidence="11 12">Belongs to the TonB-dependent receptor family.</text>
</comment>
<reference evidence="15 16" key="1">
    <citation type="submission" date="2021-10" db="EMBL/GenBank/DDBJ databases">
        <title>The diversity and Nitrogen Metabolism of Culturable Nitrate-Utilizing Bacteria Within the Oxygen Minimum Zone of the Changjiang (Yangtze River)Estuary.</title>
        <authorList>
            <person name="Zhang D."/>
            <person name="Zheng J."/>
            <person name="Liu S."/>
            <person name="He W."/>
        </authorList>
    </citation>
    <scope>NUCLEOTIDE SEQUENCE [LARGE SCALE GENOMIC DNA]</scope>
    <source>
        <strain evidence="15 16">FXH275-2</strain>
    </source>
</reference>
<name>A0ABS8H160_9SPHN</name>
<keyword evidence="7" id="KW-0406">Ion transport</keyword>
<evidence type="ECO:0000256" key="6">
    <source>
        <dbReference type="ARBA" id="ARBA00023004"/>
    </source>
</evidence>
<evidence type="ECO:0000256" key="2">
    <source>
        <dbReference type="ARBA" id="ARBA00022448"/>
    </source>
</evidence>
<keyword evidence="5 11" id="KW-0812">Transmembrane</keyword>
<proteinExistence type="inferred from homology"/>
<dbReference type="PANTHER" id="PTHR32552:SF81">
    <property type="entry name" value="TONB-DEPENDENT OUTER MEMBRANE RECEPTOR"/>
    <property type="match status" value="1"/>
</dbReference>
<evidence type="ECO:0000313" key="15">
    <source>
        <dbReference type="EMBL" id="MCC4232269.1"/>
    </source>
</evidence>
<evidence type="ECO:0000256" key="10">
    <source>
        <dbReference type="ARBA" id="ARBA00023237"/>
    </source>
</evidence>
<evidence type="ECO:0000256" key="12">
    <source>
        <dbReference type="RuleBase" id="RU003357"/>
    </source>
</evidence>
<evidence type="ECO:0000256" key="5">
    <source>
        <dbReference type="ARBA" id="ARBA00022692"/>
    </source>
</evidence>
<evidence type="ECO:0000259" key="14">
    <source>
        <dbReference type="Pfam" id="PF07715"/>
    </source>
</evidence>
<evidence type="ECO:0000256" key="8">
    <source>
        <dbReference type="ARBA" id="ARBA00023077"/>
    </source>
</evidence>
<evidence type="ECO:0000256" key="1">
    <source>
        <dbReference type="ARBA" id="ARBA00004571"/>
    </source>
</evidence>